<reference evidence="1" key="1">
    <citation type="submission" date="2018-05" db="EMBL/GenBank/DDBJ databases">
        <authorList>
            <person name="Lanie J.A."/>
            <person name="Ng W.-L."/>
            <person name="Kazmierczak K.M."/>
            <person name="Andrzejewski T.M."/>
            <person name="Davidsen T.M."/>
            <person name="Wayne K.J."/>
            <person name="Tettelin H."/>
            <person name="Glass J.I."/>
            <person name="Rusch D."/>
            <person name="Podicherti R."/>
            <person name="Tsui H.-C.T."/>
            <person name="Winkler M.E."/>
        </authorList>
    </citation>
    <scope>NUCLEOTIDE SEQUENCE</scope>
</reference>
<organism evidence="1">
    <name type="scientific">marine metagenome</name>
    <dbReference type="NCBI Taxonomy" id="408172"/>
    <lineage>
        <taxon>unclassified sequences</taxon>
        <taxon>metagenomes</taxon>
        <taxon>ecological metagenomes</taxon>
    </lineage>
</organism>
<evidence type="ECO:0000313" key="1">
    <source>
        <dbReference type="EMBL" id="SVD01482.1"/>
    </source>
</evidence>
<feature type="non-terminal residue" evidence="1">
    <location>
        <position position="94"/>
    </location>
</feature>
<name>A0A382RW02_9ZZZZ</name>
<gene>
    <name evidence="1" type="ORF">METZ01_LOCUS354336</name>
</gene>
<protein>
    <submittedName>
        <fullName evidence="1">Uncharacterized protein</fullName>
    </submittedName>
</protein>
<dbReference type="AlphaFoldDB" id="A0A382RW02"/>
<accession>A0A382RW02</accession>
<dbReference type="EMBL" id="UINC01124378">
    <property type="protein sequence ID" value="SVD01482.1"/>
    <property type="molecule type" value="Genomic_DNA"/>
</dbReference>
<sequence>MENISEQLKAELGFSPLLDSILLQFDKEILLATAHILPLPLNDVFFTCYYIHGMRHLAGQEYIEHQHEDIVEIHHCLDGEYLYEINGHLPVTLR</sequence>
<proteinExistence type="predicted"/>